<dbReference type="STRING" id="1302687.SAMN05444267_101431"/>
<feature type="transmembrane region" description="Helical" evidence="1">
    <location>
        <begin position="12"/>
        <end position="32"/>
    </location>
</feature>
<dbReference type="EMBL" id="FRAV01000014">
    <property type="protein sequence ID" value="SHL22287.1"/>
    <property type="molecule type" value="Genomic_DNA"/>
</dbReference>
<gene>
    <name evidence="2" type="ORF">SAMN05444267_101431</name>
</gene>
<accession>A0A1M6YVQ8</accession>
<proteinExistence type="predicted"/>
<keyword evidence="3" id="KW-1185">Reference proteome</keyword>
<feature type="transmembrane region" description="Helical" evidence="1">
    <location>
        <begin position="115"/>
        <end position="135"/>
    </location>
</feature>
<keyword evidence="1" id="KW-0472">Membrane</keyword>
<organism evidence="2 3">
    <name type="scientific">Chryseobacterium polytrichastri</name>
    <dbReference type="NCBI Taxonomy" id="1302687"/>
    <lineage>
        <taxon>Bacteria</taxon>
        <taxon>Pseudomonadati</taxon>
        <taxon>Bacteroidota</taxon>
        <taxon>Flavobacteriia</taxon>
        <taxon>Flavobacteriales</taxon>
        <taxon>Weeksellaceae</taxon>
        <taxon>Chryseobacterium group</taxon>
        <taxon>Chryseobacterium</taxon>
    </lineage>
</organism>
<dbReference type="Proteomes" id="UP000184364">
    <property type="component" value="Unassembled WGS sequence"/>
</dbReference>
<dbReference type="OrthoDB" id="1447373at2"/>
<evidence type="ECO:0000313" key="3">
    <source>
        <dbReference type="Proteomes" id="UP000184364"/>
    </source>
</evidence>
<feature type="transmembrane region" description="Helical" evidence="1">
    <location>
        <begin position="78"/>
        <end position="103"/>
    </location>
</feature>
<evidence type="ECO:0000313" key="2">
    <source>
        <dbReference type="EMBL" id="SHL22287.1"/>
    </source>
</evidence>
<dbReference type="RefSeq" id="WP_073292851.1">
    <property type="nucleotide sequence ID" value="NZ_FRAV01000014.1"/>
</dbReference>
<name>A0A1M6YVQ8_9FLAO</name>
<dbReference type="AlphaFoldDB" id="A0A1M6YVQ8"/>
<keyword evidence="1" id="KW-1133">Transmembrane helix</keyword>
<reference evidence="3" key="1">
    <citation type="submission" date="2016-11" db="EMBL/GenBank/DDBJ databases">
        <authorList>
            <person name="Varghese N."/>
            <person name="Submissions S."/>
        </authorList>
    </citation>
    <scope>NUCLEOTIDE SEQUENCE [LARGE SCALE GENOMIC DNA]</scope>
    <source>
        <strain evidence="3">DSM 26899</strain>
    </source>
</reference>
<protein>
    <submittedName>
        <fullName evidence="2">Uncharacterized protein</fullName>
    </submittedName>
</protein>
<sequence length="139" mass="15657">MKISFENAKRKLSQPWFFAAAILFIIMFLQTIGGKFEDKTVEAWGWLTQNLLPTLSLIIAVFVTDSSVESKDREIEKFYFNLAFGISIFYLLIVLGVLLSGPFSSKGLIEWLQSSSIYLGPFQGLVVATIGIFFIKKSN</sequence>
<evidence type="ECO:0000256" key="1">
    <source>
        <dbReference type="SAM" id="Phobius"/>
    </source>
</evidence>
<keyword evidence="1" id="KW-0812">Transmembrane</keyword>
<feature type="transmembrane region" description="Helical" evidence="1">
    <location>
        <begin position="44"/>
        <end position="66"/>
    </location>
</feature>